<evidence type="ECO:0000313" key="2">
    <source>
        <dbReference type="Proteomes" id="UP000002964"/>
    </source>
</evidence>
<keyword evidence="2" id="KW-1185">Reference proteome</keyword>
<protein>
    <submittedName>
        <fullName evidence="1">Uncharacterized protein</fullName>
    </submittedName>
</protein>
<proteinExistence type="predicted"/>
<name>H8Z0S6_9GAMM</name>
<reference evidence="1 2" key="2">
    <citation type="submission" date="2011-11" db="EMBL/GenBank/DDBJ databases">
        <authorList>
            <consortium name="US DOE Joint Genome Institute"/>
            <person name="Lucas S."/>
            <person name="Han J."/>
            <person name="Lapidus A."/>
            <person name="Cheng J.-F."/>
            <person name="Goodwin L."/>
            <person name="Pitluck S."/>
            <person name="Peters L."/>
            <person name="Ovchinnikova G."/>
            <person name="Zhang X."/>
            <person name="Detter J.C."/>
            <person name="Han C."/>
            <person name="Tapia R."/>
            <person name="Land M."/>
            <person name="Hauser L."/>
            <person name="Kyrpides N."/>
            <person name="Ivanova N."/>
            <person name="Pagani I."/>
            <person name="Vogl K."/>
            <person name="Liu Z."/>
            <person name="Overmann J."/>
            <person name="Frigaard N.-U."/>
            <person name="Bryant D."/>
            <person name="Woyke T."/>
        </authorList>
    </citation>
    <scope>NUCLEOTIDE SEQUENCE [LARGE SCALE GENOMIC DNA]</scope>
    <source>
        <strain evidence="1 2">970</strain>
    </source>
</reference>
<dbReference type="Proteomes" id="UP000002964">
    <property type="component" value="Unassembled WGS sequence"/>
</dbReference>
<dbReference type="STRING" id="631362.Thi970DRAFT_01511"/>
<dbReference type="RefSeq" id="WP_009147893.1">
    <property type="nucleotide sequence ID" value="NZ_CP121471.1"/>
</dbReference>
<reference evidence="2" key="1">
    <citation type="submission" date="2011-06" db="EMBL/GenBank/DDBJ databases">
        <authorList>
            <consortium name="US DOE Joint Genome Institute (JGI-PGF)"/>
            <person name="Lucas S."/>
            <person name="Han J."/>
            <person name="Lapidus A."/>
            <person name="Cheng J.-F."/>
            <person name="Goodwin L."/>
            <person name="Pitluck S."/>
            <person name="Peters L."/>
            <person name="Land M.L."/>
            <person name="Hauser L."/>
            <person name="Vogl K."/>
            <person name="Liu Z."/>
            <person name="Overmann J."/>
            <person name="Frigaard N.-U."/>
            <person name="Bryant D.A."/>
            <person name="Woyke T.J."/>
        </authorList>
    </citation>
    <scope>NUCLEOTIDE SEQUENCE [LARGE SCALE GENOMIC DNA]</scope>
    <source>
        <strain evidence="2">970</strain>
    </source>
</reference>
<organism evidence="1 2">
    <name type="scientific">Thiorhodovibrio frisius</name>
    <dbReference type="NCBI Taxonomy" id="631362"/>
    <lineage>
        <taxon>Bacteria</taxon>
        <taxon>Pseudomonadati</taxon>
        <taxon>Pseudomonadota</taxon>
        <taxon>Gammaproteobacteria</taxon>
        <taxon>Chromatiales</taxon>
        <taxon>Chromatiaceae</taxon>
        <taxon>Thiorhodovibrio</taxon>
    </lineage>
</organism>
<gene>
    <name evidence="1" type="ORF">Thi970DRAFT_01511</name>
</gene>
<dbReference type="HOGENOM" id="CLU_3123771_0_0_6"/>
<accession>H8Z0S6</accession>
<evidence type="ECO:0000313" key="1">
    <source>
        <dbReference type="EMBL" id="EIC21308.1"/>
    </source>
</evidence>
<dbReference type="EMBL" id="JH603169">
    <property type="protein sequence ID" value="EIC21308.1"/>
    <property type="molecule type" value="Genomic_DNA"/>
</dbReference>
<dbReference type="AlphaFoldDB" id="H8Z0S6"/>
<sequence length="50" mass="5661">MLEKKYTSRTRARTLVTCGAGLIKPDAERIEMRGRIDSSPFQYRVRASSG</sequence>